<name>A0ABT1H1E5_9NOCA</name>
<accession>A0ABT1H1E5</accession>
<feature type="region of interest" description="Disordered" evidence="1">
    <location>
        <begin position="1"/>
        <end position="21"/>
    </location>
</feature>
<feature type="transmembrane region" description="Helical" evidence="2">
    <location>
        <begin position="61"/>
        <end position="81"/>
    </location>
</feature>
<evidence type="ECO:0000313" key="4">
    <source>
        <dbReference type="Proteomes" id="UP001205740"/>
    </source>
</evidence>
<comment type="caution">
    <text evidence="3">The sequence shown here is derived from an EMBL/GenBank/DDBJ whole genome shotgun (WGS) entry which is preliminary data.</text>
</comment>
<dbReference type="EMBL" id="JAMTCG010000003">
    <property type="protein sequence ID" value="MCP2160465.1"/>
    <property type="molecule type" value="Genomic_DNA"/>
</dbReference>
<keyword evidence="2" id="KW-1133">Transmembrane helix</keyword>
<gene>
    <name evidence="3" type="ORF">LX12_001652</name>
</gene>
<keyword evidence="2" id="KW-0472">Membrane</keyword>
<reference evidence="3 4" key="1">
    <citation type="submission" date="2022-06" db="EMBL/GenBank/DDBJ databases">
        <title>Genomic Encyclopedia of Archaeal and Bacterial Type Strains, Phase II (KMG-II): from individual species to whole genera.</title>
        <authorList>
            <person name="Goeker M."/>
        </authorList>
    </citation>
    <scope>NUCLEOTIDE SEQUENCE [LARGE SCALE GENOMIC DNA]</scope>
    <source>
        <strain evidence="3 4">DSM 45037</strain>
    </source>
</reference>
<keyword evidence="2" id="KW-0812">Transmembrane</keyword>
<organism evidence="3 4">
    <name type="scientific">Williamsia serinedens</name>
    <dbReference type="NCBI Taxonomy" id="391736"/>
    <lineage>
        <taxon>Bacteria</taxon>
        <taxon>Bacillati</taxon>
        <taxon>Actinomycetota</taxon>
        <taxon>Actinomycetes</taxon>
        <taxon>Mycobacteriales</taxon>
        <taxon>Nocardiaceae</taxon>
        <taxon>Williamsia</taxon>
    </lineage>
</organism>
<dbReference type="RefSeq" id="WP_253654058.1">
    <property type="nucleotide sequence ID" value="NZ_BAAAOE010000003.1"/>
</dbReference>
<evidence type="ECO:0000256" key="2">
    <source>
        <dbReference type="SAM" id="Phobius"/>
    </source>
</evidence>
<evidence type="ECO:0000313" key="3">
    <source>
        <dbReference type="EMBL" id="MCP2160465.1"/>
    </source>
</evidence>
<dbReference type="Proteomes" id="UP001205740">
    <property type="component" value="Unassembled WGS sequence"/>
</dbReference>
<sequence>MTAAVGTAAKKRRGKAMSPARERRAHLQKALRWGRVGWVAFMFGSAALALGIAGLATGNTVPGIVALVVWVVLYGTVVYSIRAAAMARGDRTLQEHVARVRRTRYRSAYPHHQD</sequence>
<evidence type="ECO:0000256" key="1">
    <source>
        <dbReference type="SAM" id="MobiDB-lite"/>
    </source>
</evidence>
<proteinExistence type="predicted"/>
<protein>
    <submittedName>
        <fullName evidence="3">Uncharacterized protein</fullName>
    </submittedName>
</protein>
<keyword evidence="4" id="KW-1185">Reference proteome</keyword>
<feature type="transmembrane region" description="Helical" evidence="2">
    <location>
        <begin position="33"/>
        <end position="55"/>
    </location>
</feature>